<accession>A0A942UR92</accession>
<sequence>MSGKVVRVDSIVDVDIFWVNHKGVSIEILCMIFKTHTQVTANYFLPDEEEISGVGIERIGILGVKASLKKAQKLALEDLDRVLDEQSLKIWSSKRPNTNEPVMFEFFGPKKGRKK</sequence>
<proteinExistence type="predicted"/>
<protein>
    <submittedName>
        <fullName evidence="1">Uncharacterized protein</fullName>
    </submittedName>
</protein>
<reference evidence="1 2" key="1">
    <citation type="submission" date="2021-05" db="EMBL/GenBank/DDBJ databases">
        <title>Novel Bacillus species.</title>
        <authorList>
            <person name="Liu G."/>
        </authorList>
    </citation>
    <scope>NUCLEOTIDE SEQUENCE [LARGE SCALE GENOMIC DNA]</scope>
    <source>
        <strain evidence="1 2">FJAT-49682</strain>
    </source>
</reference>
<gene>
    <name evidence="1" type="ORF">KHA91_11375</name>
</gene>
<comment type="caution">
    <text evidence="1">The sequence shown here is derived from an EMBL/GenBank/DDBJ whole genome shotgun (WGS) entry which is preliminary data.</text>
</comment>
<evidence type="ECO:0000313" key="1">
    <source>
        <dbReference type="EMBL" id="MBS4223343.1"/>
    </source>
</evidence>
<organism evidence="1 2">
    <name type="scientific">Lederbergia citrea</name>
    <dbReference type="NCBI Taxonomy" id="2833581"/>
    <lineage>
        <taxon>Bacteria</taxon>
        <taxon>Bacillati</taxon>
        <taxon>Bacillota</taxon>
        <taxon>Bacilli</taxon>
        <taxon>Bacillales</taxon>
        <taxon>Bacillaceae</taxon>
        <taxon>Lederbergia</taxon>
    </lineage>
</organism>
<name>A0A942UR92_9BACI</name>
<dbReference type="EMBL" id="JAGYPN010000002">
    <property type="protein sequence ID" value="MBS4223343.1"/>
    <property type="molecule type" value="Genomic_DNA"/>
</dbReference>
<dbReference type="AlphaFoldDB" id="A0A942UR92"/>
<dbReference type="Proteomes" id="UP000676456">
    <property type="component" value="Unassembled WGS sequence"/>
</dbReference>
<evidence type="ECO:0000313" key="2">
    <source>
        <dbReference type="Proteomes" id="UP000676456"/>
    </source>
</evidence>
<dbReference type="RefSeq" id="WP_213098362.1">
    <property type="nucleotide sequence ID" value="NZ_JAGYPN010000002.1"/>
</dbReference>
<keyword evidence="2" id="KW-1185">Reference proteome</keyword>